<reference evidence="1 2" key="1">
    <citation type="submission" date="2016-09" db="EMBL/GenBank/DDBJ databases">
        <title>Extensive genetic diversity and differential bi-allelic expression allows diatom success in the polar Southern Ocean.</title>
        <authorList>
            <consortium name="DOE Joint Genome Institute"/>
            <person name="Mock T."/>
            <person name="Otillar R.P."/>
            <person name="Strauss J."/>
            <person name="Dupont C."/>
            <person name="Frickenhaus S."/>
            <person name="Maumus F."/>
            <person name="Mcmullan M."/>
            <person name="Sanges R."/>
            <person name="Schmutz J."/>
            <person name="Toseland A."/>
            <person name="Valas R."/>
            <person name="Veluchamy A."/>
            <person name="Ward B.J."/>
            <person name="Allen A."/>
            <person name="Barry K."/>
            <person name="Falciatore A."/>
            <person name="Ferrante M."/>
            <person name="Fortunato A.E."/>
            <person name="Gloeckner G."/>
            <person name="Gruber A."/>
            <person name="Hipkin R."/>
            <person name="Janech M."/>
            <person name="Kroth P."/>
            <person name="Leese F."/>
            <person name="Lindquist E."/>
            <person name="Lyon B.R."/>
            <person name="Martin J."/>
            <person name="Mayer C."/>
            <person name="Parker M."/>
            <person name="Quesneville H."/>
            <person name="Raymond J."/>
            <person name="Uhlig C."/>
            <person name="Valentin K.U."/>
            <person name="Worden A.Z."/>
            <person name="Armbrust E.V."/>
            <person name="Bowler C."/>
            <person name="Green B."/>
            <person name="Moulton V."/>
            <person name="Van Oosterhout C."/>
            <person name="Grigoriev I."/>
        </authorList>
    </citation>
    <scope>NUCLEOTIDE SEQUENCE [LARGE SCALE GENOMIC DNA]</scope>
    <source>
        <strain evidence="1 2">CCMP1102</strain>
    </source>
</reference>
<evidence type="ECO:0000313" key="2">
    <source>
        <dbReference type="Proteomes" id="UP000095751"/>
    </source>
</evidence>
<name>A0A1E7ETX7_9STRA</name>
<protein>
    <submittedName>
        <fullName evidence="1">Uncharacterized protein</fullName>
    </submittedName>
</protein>
<dbReference type="InParanoid" id="A0A1E7ETX7"/>
<dbReference type="EMBL" id="KV784376">
    <property type="protein sequence ID" value="OEU09342.1"/>
    <property type="molecule type" value="Genomic_DNA"/>
</dbReference>
<dbReference type="KEGG" id="fcy:FRACYDRAFT_277462"/>
<accession>A0A1E7ETX7</accession>
<dbReference type="Proteomes" id="UP000095751">
    <property type="component" value="Unassembled WGS sequence"/>
</dbReference>
<sequence length="161" mass="17989">MGVSCYFLARTCLWFVFFGVDSMSFGLTATQITRSSFQSSARDLVLLRVPPCNLRVAFFLSVSSQPTVQLNAKRDENSSPSDSHAKVADKQIAMIKDEKEIETEPGVYQFDSLDVMLDRARKRKMVLLPSQIQAIANKPLIPINLNRTTYLTIGEVVVLIA</sequence>
<dbReference type="AlphaFoldDB" id="A0A1E7ETX7"/>
<evidence type="ECO:0000313" key="1">
    <source>
        <dbReference type="EMBL" id="OEU09342.1"/>
    </source>
</evidence>
<gene>
    <name evidence="1" type="ORF">FRACYDRAFT_277462</name>
</gene>
<keyword evidence="2" id="KW-1185">Reference proteome</keyword>
<organism evidence="1 2">
    <name type="scientific">Fragilariopsis cylindrus CCMP1102</name>
    <dbReference type="NCBI Taxonomy" id="635003"/>
    <lineage>
        <taxon>Eukaryota</taxon>
        <taxon>Sar</taxon>
        <taxon>Stramenopiles</taxon>
        <taxon>Ochrophyta</taxon>
        <taxon>Bacillariophyta</taxon>
        <taxon>Bacillariophyceae</taxon>
        <taxon>Bacillariophycidae</taxon>
        <taxon>Bacillariales</taxon>
        <taxon>Bacillariaceae</taxon>
        <taxon>Fragilariopsis</taxon>
    </lineage>
</organism>
<dbReference type="OrthoDB" id="10620935at2759"/>
<proteinExistence type="predicted"/>